<comment type="caution">
    <text evidence="1">The sequence shown here is derived from an EMBL/GenBank/DDBJ whole genome shotgun (WGS) entry which is preliminary data.</text>
</comment>
<feature type="non-terminal residue" evidence="1">
    <location>
        <position position="101"/>
    </location>
</feature>
<accession>A0ABW3ZCT8</accession>
<dbReference type="EMBL" id="JBHTMX010000285">
    <property type="protein sequence ID" value="MFD1333647.1"/>
    <property type="molecule type" value="Genomic_DNA"/>
</dbReference>
<evidence type="ECO:0000313" key="1">
    <source>
        <dbReference type="EMBL" id="MFD1333647.1"/>
    </source>
</evidence>
<proteinExistence type="predicted"/>
<protein>
    <submittedName>
        <fullName evidence="1">Uncharacterized protein</fullName>
    </submittedName>
</protein>
<organism evidence="1 2">
    <name type="scientific">Methylopila musalis</name>
    <dbReference type="NCBI Taxonomy" id="1134781"/>
    <lineage>
        <taxon>Bacteria</taxon>
        <taxon>Pseudomonadati</taxon>
        <taxon>Pseudomonadota</taxon>
        <taxon>Alphaproteobacteria</taxon>
        <taxon>Hyphomicrobiales</taxon>
        <taxon>Methylopilaceae</taxon>
        <taxon>Methylopila</taxon>
    </lineage>
</organism>
<sequence length="101" mass="10685">MTLGDVLDPTHDSRWTAPLAASYLRFAFDWTADGEGTLADAEAALVRGVAILTADLAAQPDDVARLLLVARACEQRCLLRAYGDSWTRAARAALDIGGAPA</sequence>
<name>A0ABW3ZCT8_9HYPH</name>
<gene>
    <name evidence="1" type="ORF">ACFQ4O_16715</name>
</gene>
<keyword evidence="2" id="KW-1185">Reference proteome</keyword>
<dbReference type="Proteomes" id="UP001597171">
    <property type="component" value="Unassembled WGS sequence"/>
</dbReference>
<evidence type="ECO:0000313" key="2">
    <source>
        <dbReference type="Proteomes" id="UP001597171"/>
    </source>
</evidence>
<reference evidence="2" key="1">
    <citation type="journal article" date="2019" name="Int. J. Syst. Evol. Microbiol.">
        <title>The Global Catalogue of Microorganisms (GCM) 10K type strain sequencing project: providing services to taxonomists for standard genome sequencing and annotation.</title>
        <authorList>
            <consortium name="The Broad Institute Genomics Platform"/>
            <consortium name="The Broad Institute Genome Sequencing Center for Infectious Disease"/>
            <person name="Wu L."/>
            <person name="Ma J."/>
        </authorList>
    </citation>
    <scope>NUCLEOTIDE SEQUENCE [LARGE SCALE GENOMIC DNA]</scope>
    <source>
        <strain evidence="2">CCUG 61696</strain>
    </source>
</reference>